<keyword evidence="6" id="KW-1185">Reference proteome</keyword>
<evidence type="ECO:0000256" key="2">
    <source>
        <dbReference type="ARBA" id="ARBA00022737"/>
    </source>
</evidence>
<dbReference type="InterPro" id="IPR046849">
    <property type="entry name" value="E2_motif"/>
</dbReference>
<feature type="repeat" description="PPR" evidence="3">
    <location>
        <begin position="371"/>
        <end position="405"/>
    </location>
</feature>
<evidence type="ECO:0000313" key="6">
    <source>
        <dbReference type="Proteomes" id="UP000228380"/>
    </source>
</evidence>
<dbReference type="InterPro" id="IPR032867">
    <property type="entry name" value="DYW_dom"/>
</dbReference>
<dbReference type="PANTHER" id="PTHR47926">
    <property type="entry name" value="PENTATRICOPEPTIDE REPEAT-CONTAINING PROTEIN"/>
    <property type="match status" value="1"/>
</dbReference>
<dbReference type="InterPro" id="IPR002885">
    <property type="entry name" value="PPR_rpt"/>
</dbReference>
<sequence>MKLRKIKAPSPASQNKIYATSWRQTSPAPPTTSLRPSPSPLLLSNPYPSKPKLQDLPTLLRSLRQSPPHLYIPLFQLLTRTPGSLRLGRQLHAHVTLRGLQSDDVLAARIAAMYSSSGDLRAASLLLRHTPRPSSLLFNALIRGRSLYGTPEDTLRLFDEMLSLGLLPDHFTFPFVLKCCADLSSVPFGQSVHSQCLRRGLEQDLYAGSSLINMYAKCGEIDDARHLFDLMSIRDTSSWNGLIAGYMKAGDFKAAEDLFAALPNRNIVSWTAMISGYSQNGLADRALALFEEMRQGGNDVKPNWVTIASVLPACAHSAALDQGEQIHSYASAMGSDSHPVVKIALVAMYAKCGSLVKARRCFDTIDKKDRDVVAWNALIAAYASHGHGAEAVSAFEEMARSGVRPNEITFTALLSGCSHSGLVDQGLRYFDCMRTVHSVEPRSEHYACVVDLLGRAGRLGEAMEMIDRMEIDAGPSVWGALLSACRIHRNLEIGEVAAKKLFVLEPENSGNYVLLSNMYAEFGRWEEVKKVRGLSKDRGIRKSLSCSWIEINGKVNAFLCGDRSHPQATRIYMLLEDLPKKIKNAGYVPDTSFVLHDVSEEEKECNLTTHSEKLAVAFGLLNAGPGTVLRVTKNLRICGDCHMAIKFISKIYDREIIVRDVNRFHRFQGGLCSCGDYW</sequence>
<feature type="compositionally biased region" description="Low complexity" evidence="4">
    <location>
        <begin position="31"/>
        <end position="49"/>
    </location>
</feature>
<proteinExistence type="inferred from homology"/>
<dbReference type="Gene3D" id="1.25.40.10">
    <property type="entry name" value="Tetratricopeptide repeat domain"/>
    <property type="match status" value="3"/>
</dbReference>
<feature type="domain" description="DYW" evidence="5">
    <location>
        <begin position="586"/>
        <end position="678"/>
    </location>
</feature>
<dbReference type="NCBIfam" id="TIGR00756">
    <property type="entry name" value="PPR"/>
    <property type="match status" value="4"/>
</dbReference>
<dbReference type="PANTHER" id="PTHR47926:SF540">
    <property type="entry name" value="PENTATRICOPEPTIDE REPEAT-CONTAINING PROTEIN"/>
    <property type="match status" value="1"/>
</dbReference>
<dbReference type="AlphaFoldDB" id="A0A8B7CMJ8"/>
<dbReference type="GO" id="GO:0009451">
    <property type="term" value="P:RNA modification"/>
    <property type="evidence" value="ECO:0007669"/>
    <property type="project" value="InterPro"/>
</dbReference>
<name>A0A8B7CMJ8_PHODC</name>
<dbReference type="Pfam" id="PF01535">
    <property type="entry name" value="PPR"/>
    <property type="match status" value="3"/>
</dbReference>
<feature type="region of interest" description="Disordered" evidence="4">
    <location>
        <begin position="1"/>
        <end position="49"/>
    </location>
</feature>
<accession>A0A8B7CMJ8</accession>
<dbReference type="RefSeq" id="XP_008802335.2">
    <property type="nucleotide sequence ID" value="XM_008804113.4"/>
</dbReference>
<evidence type="ECO:0000256" key="3">
    <source>
        <dbReference type="PROSITE-ProRule" id="PRU00708"/>
    </source>
</evidence>
<gene>
    <name evidence="7" type="primary">LOC103716203</name>
</gene>
<dbReference type="SUPFAM" id="SSF48452">
    <property type="entry name" value="TPR-like"/>
    <property type="match status" value="1"/>
</dbReference>
<evidence type="ECO:0000259" key="5">
    <source>
        <dbReference type="Pfam" id="PF14432"/>
    </source>
</evidence>
<dbReference type="GO" id="GO:0003723">
    <property type="term" value="F:RNA binding"/>
    <property type="evidence" value="ECO:0007669"/>
    <property type="project" value="InterPro"/>
</dbReference>
<dbReference type="PROSITE" id="PS51375">
    <property type="entry name" value="PPR"/>
    <property type="match status" value="4"/>
</dbReference>
<dbReference type="KEGG" id="pda:103716203"/>
<comment type="similarity">
    <text evidence="1">Belongs to the PPR family. PCMP-H subfamily.</text>
</comment>
<feature type="compositionally biased region" description="Polar residues" evidence="4">
    <location>
        <begin position="11"/>
        <end position="24"/>
    </location>
</feature>
<dbReference type="InterPro" id="IPR046848">
    <property type="entry name" value="E_motif"/>
</dbReference>
<dbReference type="Proteomes" id="UP000228380">
    <property type="component" value="Chromosome 1"/>
</dbReference>
<reference evidence="6" key="1">
    <citation type="journal article" date="2019" name="Nat. Commun.">
        <title>Genome-wide association mapping of date palm fruit traits.</title>
        <authorList>
            <person name="Hazzouri K.M."/>
            <person name="Gros-Balthazard M."/>
            <person name="Flowers J.M."/>
            <person name="Copetti D."/>
            <person name="Lemansour A."/>
            <person name="Lebrun M."/>
            <person name="Masmoudi K."/>
            <person name="Ferrand S."/>
            <person name="Dhar M.I."/>
            <person name="Fresquez Z.A."/>
            <person name="Rosas U."/>
            <person name="Zhang J."/>
            <person name="Talag J."/>
            <person name="Lee S."/>
            <person name="Kudrna D."/>
            <person name="Powell R.F."/>
            <person name="Leitch I.J."/>
            <person name="Krueger R.R."/>
            <person name="Wing R.A."/>
            <person name="Amiri K.M.A."/>
            <person name="Purugganan M.D."/>
        </authorList>
    </citation>
    <scope>NUCLEOTIDE SEQUENCE [LARGE SCALE GENOMIC DNA]</scope>
    <source>
        <strain evidence="6">cv. Khalas</strain>
    </source>
</reference>
<dbReference type="InterPro" id="IPR011990">
    <property type="entry name" value="TPR-like_helical_dom_sf"/>
</dbReference>
<organism evidence="6 7">
    <name type="scientific">Phoenix dactylifera</name>
    <name type="common">Date palm</name>
    <dbReference type="NCBI Taxonomy" id="42345"/>
    <lineage>
        <taxon>Eukaryota</taxon>
        <taxon>Viridiplantae</taxon>
        <taxon>Streptophyta</taxon>
        <taxon>Embryophyta</taxon>
        <taxon>Tracheophyta</taxon>
        <taxon>Spermatophyta</taxon>
        <taxon>Magnoliopsida</taxon>
        <taxon>Liliopsida</taxon>
        <taxon>Arecaceae</taxon>
        <taxon>Coryphoideae</taxon>
        <taxon>Phoeniceae</taxon>
        <taxon>Phoenix</taxon>
    </lineage>
</organism>
<evidence type="ECO:0000256" key="4">
    <source>
        <dbReference type="SAM" id="MobiDB-lite"/>
    </source>
</evidence>
<dbReference type="OrthoDB" id="185373at2759"/>
<dbReference type="GO" id="GO:0008270">
    <property type="term" value="F:zinc ion binding"/>
    <property type="evidence" value="ECO:0007669"/>
    <property type="project" value="InterPro"/>
</dbReference>
<dbReference type="FunFam" id="1.25.40.10:FF:002148">
    <property type="entry name" value="Pentatricopeptide repeat-containing protein At2g29760, chloroplastic"/>
    <property type="match status" value="1"/>
</dbReference>
<feature type="repeat" description="PPR" evidence="3">
    <location>
        <begin position="266"/>
        <end position="300"/>
    </location>
</feature>
<dbReference type="Pfam" id="PF13041">
    <property type="entry name" value="PPR_2"/>
    <property type="match status" value="2"/>
</dbReference>
<feature type="repeat" description="PPR" evidence="3">
    <location>
        <begin position="235"/>
        <end position="265"/>
    </location>
</feature>
<feature type="repeat" description="PPR" evidence="3">
    <location>
        <begin position="134"/>
        <end position="168"/>
    </location>
</feature>
<protein>
    <submittedName>
        <fullName evidence="7">Pentatricopeptide repeat-containing protein At3g46790, chloroplastic-like</fullName>
    </submittedName>
</protein>
<dbReference type="Pfam" id="PF20431">
    <property type="entry name" value="E_motif"/>
    <property type="match status" value="1"/>
</dbReference>
<evidence type="ECO:0000256" key="1">
    <source>
        <dbReference type="ARBA" id="ARBA00006643"/>
    </source>
</evidence>
<dbReference type="FunFam" id="1.25.40.10:FF:000348">
    <property type="entry name" value="Pentatricopeptide repeat-containing protein chloroplastic"/>
    <property type="match status" value="1"/>
</dbReference>
<dbReference type="Pfam" id="PF20430">
    <property type="entry name" value="Eplus_motif"/>
    <property type="match status" value="1"/>
</dbReference>
<evidence type="ECO:0000313" key="7">
    <source>
        <dbReference type="RefSeq" id="XP_008802335.2"/>
    </source>
</evidence>
<dbReference type="Pfam" id="PF14432">
    <property type="entry name" value="DYW_deaminase"/>
    <property type="match status" value="1"/>
</dbReference>
<keyword evidence="2" id="KW-0677">Repeat</keyword>
<reference evidence="7" key="2">
    <citation type="submission" date="2025-08" db="UniProtKB">
        <authorList>
            <consortium name="RefSeq"/>
        </authorList>
    </citation>
    <scope>IDENTIFICATION</scope>
    <source>
        <tissue evidence="7">Young leaves</tissue>
    </source>
</reference>
<dbReference type="InterPro" id="IPR046960">
    <property type="entry name" value="PPR_At4g14850-like_plant"/>
</dbReference>
<dbReference type="GeneID" id="103716203"/>